<proteinExistence type="predicted"/>
<protein>
    <submittedName>
        <fullName evidence="1">Uncharacterized protein</fullName>
    </submittedName>
</protein>
<sequence length="195" mass="22064">MSGPVAYTYQNPSFEDLAVDGDLFTHNSNNSHHTVVLFDPLIKAGLTKFEVTNIDHLYGVGIADESVKYQQDQSPIANGNSKVVQYWSGGGLEHISKELTEGNEDYSKEGSRVALELNMDSNPRTLTFFYNDVEQPNYIINIPPAVRFWAHLWSRGTSFKVNKFERLSEPTAKHLEGKSQPLVWGKDWKKKCVIQ</sequence>
<dbReference type="EMBL" id="SNRW01005085">
    <property type="protein sequence ID" value="KAA6385829.1"/>
    <property type="molecule type" value="Genomic_DNA"/>
</dbReference>
<evidence type="ECO:0000313" key="1">
    <source>
        <dbReference type="EMBL" id="KAA6385829.1"/>
    </source>
</evidence>
<comment type="caution">
    <text evidence="1">The sequence shown here is derived from an EMBL/GenBank/DDBJ whole genome shotgun (WGS) entry which is preliminary data.</text>
</comment>
<dbReference type="OrthoDB" id="2306477at2759"/>
<accession>A0A5J4VTR7</accession>
<gene>
    <name evidence="1" type="ORF">EZS28_018644</name>
</gene>
<reference evidence="1 2" key="1">
    <citation type="submission" date="2019-03" db="EMBL/GenBank/DDBJ databases">
        <title>Single cell metagenomics reveals metabolic interactions within the superorganism composed of flagellate Streblomastix strix and complex community of Bacteroidetes bacteria on its surface.</title>
        <authorList>
            <person name="Treitli S.C."/>
            <person name="Kolisko M."/>
            <person name="Husnik F."/>
            <person name="Keeling P."/>
            <person name="Hampl V."/>
        </authorList>
    </citation>
    <scope>NUCLEOTIDE SEQUENCE [LARGE SCALE GENOMIC DNA]</scope>
    <source>
        <strain evidence="1">ST1C</strain>
    </source>
</reference>
<dbReference type="AlphaFoldDB" id="A0A5J4VTR7"/>
<organism evidence="1 2">
    <name type="scientific">Streblomastix strix</name>
    <dbReference type="NCBI Taxonomy" id="222440"/>
    <lineage>
        <taxon>Eukaryota</taxon>
        <taxon>Metamonada</taxon>
        <taxon>Preaxostyla</taxon>
        <taxon>Oxymonadida</taxon>
        <taxon>Streblomastigidae</taxon>
        <taxon>Streblomastix</taxon>
    </lineage>
</organism>
<evidence type="ECO:0000313" key="2">
    <source>
        <dbReference type="Proteomes" id="UP000324800"/>
    </source>
</evidence>
<name>A0A5J4VTR7_9EUKA</name>
<dbReference type="Proteomes" id="UP000324800">
    <property type="component" value="Unassembled WGS sequence"/>
</dbReference>